<comment type="caution">
    <text evidence="2">The sequence shown here is derived from an EMBL/GenBank/DDBJ whole genome shotgun (WGS) entry which is preliminary data.</text>
</comment>
<reference evidence="2 3" key="1">
    <citation type="submission" date="2019-08" db="EMBL/GenBank/DDBJ databases">
        <title>Bacillus genomes from the desert of Cuatro Cienegas, Coahuila.</title>
        <authorList>
            <person name="Olmedo-Alvarez G."/>
        </authorList>
    </citation>
    <scope>NUCLEOTIDE SEQUENCE [LARGE SCALE GENOMIC DNA]</scope>
    <source>
        <strain evidence="2 3">CH446_14T</strain>
    </source>
</reference>
<evidence type="ECO:0000313" key="2">
    <source>
        <dbReference type="EMBL" id="TYS48040.1"/>
    </source>
</evidence>
<dbReference type="EMBL" id="VTER01000006">
    <property type="protein sequence ID" value="TYS48040.1"/>
    <property type="molecule type" value="Genomic_DNA"/>
</dbReference>
<dbReference type="RefSeq" id="WP_148975352.1">
    <property type="nucleotide sequence ID" value="NZ_VTER01000006.1"/>
</dbReference>
<feature type="domain" description="Glyoxalase/fosfomycin resistance/dioxygenase" evidence="1">
    <location>
        <begin position="10"/>
        <end position="135"/>
    </location>
</feature>
<evidence type="ECO:0000313" key="3">
    <source>
        <dbReference type="Proteomes" id="UP000322139"/>
    </source>
</evidence>
<dbReference type="Proteomes" id="UP000322139">
    <property type="component" value="Unassembled WGS sequence"/>
</dbReference>
<dbReference type="InterPro" id="IPR028973">
    <property type="entry name" value="PhnB-like"/>
</dbReference>
<sequence>MIKSMYPYLVMNGNGQEAVSFYKAALNAEVVSVQMFGDMPGNPEIPSPPEVKDRVLNAHLKAGNMDLMLSDTFPGQPYQIGSQVTIALIVDELEQTKGIFAKLQDGGKVDMPLQETFWSPLYGQVSDKFGVMWQVSAAAKDN</sequence>
<name>A0A5D4RBI1_9BACI</name>
<evidence type="ECO:0000259" key="1">
    <source>
        <dbReference type="Pfam" id="PF00903"/>
    </source>
</evidence>
<dbReference type="SUPFAM" id="SSF54593">
    <property type="entry name" value="Glyoxalase/Bleomycin resistance protein/Dihydroxybiphenyl dioxygenase"/>
    <property type="match status" value="1"/>
</dbReference>
<organism evidence="2 3">
    <name type="scientific">Bacillus infantis</name>
    <dbReference type="NCBI Taxonomy" id="324767"/>
    <lineage>
        <taxon>Bacteria</taxon>
        <taxon>Bacillati</taxon>
        <taxon>Bacillota</taxon>
        <taxon>Bacilli</taxon>
        <taxon>Bacillales</taxon>
        <taxon>Bacillaceae</taxon>
        <taxon>Bacillus</taxon>
    </lineage>
</organism>
<dbReference type="InterPro" id="IPR029068">
    <property type="entry name" value="Glyas_Bleomycin-R_OHBP_Dase"/>
</dbReference>
<dbReference type="AlphaFoldDB" id="A0A5D4RBI1"/>
<proteinExistence type="predicted"/>
<dbReference type="Pfam" id="PF00903">
    <property type="entry name" value="Glyoxalase"/>
    <property type="match status" value="1"/>
</dbReference>
<dbReference type="InterPro" id="IPR004360">
    <property type="entry name" value="Glyas_Fos-R_dOase_dom"/>
</dbReference>
<dbReference type="CDD" id="cd06588">
    <property type="entry name" value="PhnB_like"/>
    <property type="match status" value="1"/>
</dbReference>
<dbReference type="PANTHER" id="PTHR33990">
    <property type="entry name" value="PROTEIN YJDN-RELATED"/>
    <property type="match status" value="1"/>
</dbReference>
<accession>A0A5D4RBI1</accession>
<protein>
    <submittedName>
        <fullName evidence="2">VOC family protein</fullName>
    </submittedName>
</protein>
<dbReference type="Gene3D" id="3.10.180.10">
    <property type="entry name" value="2,3-Dihydroxybiphenyl 1,2-Dioxygenase, domain 1"/>
    <property type="match status" value="1"/>
</dbReference>
<dbReference type="PANTHER" id="PTHR33990:SF1">
    <property type="entry name" value="PROTEIN YJDN"/>
    <property type="match status" value="1"/>
</dbReference>
<gene>
    <name evidence="2" type="ORF">FZD51_12240</name>
</gene>